<sequence>MIDLEKRISDDLLAAMKEKKEMELSTLRMLKAEFQRAKTEKGHAGELSEDEVVSLIQRLVKQRREAADQYTAVSAGDRAARELKEALFLETYLPEQLSDEELGQIVEEAGALAKAAGPKDMGRVMGKVMAAVKGRADGKRVKTKVQEYLQSLVE</sequence>
<keyword evidence="2" id="KW-1185">Reference proteome</keyword>
<dbReference type="PANTHER" id="PTHR28055">
    <property type="entry name" value="ALTERED INHERITANCE OF MITOCHONDRIA PROTEIN 41, MITOCHONDRIAL"/>
    <property type="match status" value="1"/>
</dbReference>
<evidence type="ECO:0000313" key="1">
    <source>
        <dbReference type="EMBL" id="TDY65176.1"/>
    </source>
</evidence>
<dbReference type="InterPro" id="IPR003789">
    <property type="entry name" value="Asn/Gln_tRNA_amidoTrase-B-like"/>
</dbReference>
<dbReference type="Pfam" id="PF09424">
    <property type="entry name" value="YqeY"/>
    <property type="match status" value="1"/>
</dbReference>
<dbReference type="Gene3D" id="1.10.10.410">
    <property type="match status" value="1"/>
</dbReference>
<proteinExistence type="predicted"/>
<dbReference type="GO" id="GO:0016884">
    <property type="term" value="F:carbon-nitrogen ligase activity, with glutamine as amido-N-donor"/>
    <property type="evidence" value="ECO:0007669"/>
    <property type="project" value="InterPro"/>
</dbReference>
<dbReference type="AlphaFoldDB" id="A0A4R8MM59"/>
<reference evidence="1 2" key="1">
    <citation type="submission" date="2019-03" db="EMBL/GenBank/DDBJ databases">
        <title>Genomic Encyclopedia of Type Strains, Phase IV (KMG-IV): sequencing the most valuable type-strain genomes for metagenomic binning, comparative biology and taxonomic classification.</title>
        <authorList>
            <person name="Goeker M."/>
        </authorList>
    </citation>
    <scope>NUCLEOTIDE SEQUENCE [LARGE SCALE GENOMIC DNA]</scope>
    <source>
        <strain evidence="1 2">DSM 25964</strain>
    </source>
</reference>
<dbReference type="Gene3D" id="1.10.1510.10">
    <property type="entry name" value="Uncharacterised protein YqeY/AIM41 PF09424, N-terminal domain"/>
    <property type="match status" value="1"/>
</dbReference>
<organism evidence="1 2">
    <name type="scientific">Aminivibrio pyruvatiphilus</name>
    <dbReference type="NCBI Taxonomy" id="1005740"/>
    <lineage>
        <taxon>Bacteria</taxon>
        <taxon>Thermotogati</taxon>
        <taxon>Synergistota</taxon>
        <taxon>Synergistia</taxon>
        <taxon>Synergistales</taxon>
        <taxon>Aminobacteriaceae</taxon>
        <taxon>Aminivibrio</taxon>
    </lineage>
</organism>
<dbReference type="Proteomes" id="UP000295066">
    <property type="component" value="Unassembled WGS sequence"/>
</dbReference>
<name>A0A4R8MM59_9BACT</name>
<dbReference type="EMBL" id="SORI01000001">
    <property type="protein sequence ID" value="TDY65176.1"/>
    <property type="molecule type" value="Genomic_DNA"/>
</dbReference>
<dbReference type="InterPro" id="IPR023168">
    <property type="entry name" value="GatB_Yqey_C_2"/>
</dbReference>
<accession>A0A4R8MM59</accession>
<evidence type="ECO:0008006" key="3">
    <source>
        <dbReference type="Google" id="ProtNLM"/>
    </source>
</evidence>
<gene>
    <name evidence="1" type="ORF">C8D99_101327</name>
</gene>
<dbReference type="SUPFAM" id="SSF89095">
    <property type="entry name" value="GatB/YqeY motif"/>
    <property type="match status" value="1"/>
</dbReference>
<comment type="caution">
    <text evidence="1">The sequence shown here is derived from an EMBL/GenBank/DDBJ whole genome shotgun (WGS) entry which is preliminary data.</text>
</comment>
<dbReference type="OrthoDB" id="9794041at2"/>
<dbReference type="PANTHER" id="PTHR28055:SF1">
    <property type="entry name" value="ALTERED INHERITANCE OF MITOCHONDRIA PROTEIN 41, MITOCHONDRIAL"/>
    <property type="match status" value="1"/>
</dbReference>
<protein>
    <recommendedName>
        <fullName evidence="3">GatB/YqeY domain-containing protein</fullName>
    </recommendedName>
</protein>
<dbReference type="InterPro" id="IPR042184">
    <property type="entry name" value="YqeY/Aim41_N"/>
</dbReference>
<evidence type="ECO:0000313" key="2">
    <source>
        <dbReference type="Proteomes" id="UP000295066"/>
    </source>
</evidence>
<dbReference type="RefSeq" id="WP_133955641.1">
    <property type="nucleotide sequence ID" value="NZ_SORI01000001.1"/>
</dbReference>
<dbReference type="InterPro" id="IPR019004">
    <property type="entry name" value="YqeY/Aim41"/>
</dbReference>